<dbReference type="GO" id="GO:0022857">
    <property type="term" value="F:transmembrane transporter activity"/>
    <property type="evidence" value="ECO:0007669"/>
    <property type="project" value="InterPro"/>
</dbReference>
<evidence type="ECO:0000259" key="8">
    <source>
        <dbReference type="PROSITE" id="PS50850"/>
    </source>
</evidence>
<feature type="transmembrane region" description="Helical" evidence="7">
    <location>
        <begin position="49"/>
        <end position="71"/>
    </location>
</feature>
<evidence type="ECO:0000256" key="3">
    <source>
        <dbReference type="ARBA" id="ARBA00022475"/>
    </source>
</evidence>
<dbReference type="Gene3D" id="1.20.1250.20">
    <property type="entry name" value="MFS general substrate transporter like domains"/>
    <property type="match status" value="1"/>
</dbReference>
<feature type="transmembrane region" description="Helical" evidence="7">
    <location>
        <begin position="198"/>
        <end position="217"/>
    </location>
</feature>
<dbReference type="PANTHER" id="PTHR42718">
    <property type="entry name" value="MAJOR FACILITATOR SUPERFAMILY MULTIDRUG TRANSPORTER MFSC"/>
    <property type="match status" value="1"/>
</dbReference>
<feature type="transmembrane region" description="Helical" evidence="7">
    <location>
        <begin position="108"/>
        <end position="125"/>
    </location>
</feature>
<comment type="subcellular location">
    <subcellularLocation>
        <location evidence="1">Cell membrane</location>
        <topology evidence="1">Multi-pass membrane protein</topology>
    </subcellularLocation>
</comment>
<sequence>MAADANKRRNTCTALLVATAFFMENLDGTVITTALPAMARDFGVNPTDLSLGVSAYLLTLGVFIPISGWMADRFGSRRVFSSALILFTLASLACALVSNLWGFVALRVLQGIGGAMMVPVGRLVLLKNTPKSDLMRVMSMLIWPGLFAPVLGPPLGGFITEYASWQWIFYLNIPIGIAALTAAWVLIPAEDGNERRPFDWTGFFWIGGGLTSLLWALELFGRPVLPWGQIYPCLAMGLAFLYKGIRHLNCHPHPMLSLAPIKKHTYAVNIWGGSLFRMSVGAVPFMLPLMFQVGYGMDAFRAGQLVLVVFAGNLTMKLFTTPVMKRFGFRRILLCNGVFNSLALAACACIGPEMGFVPTAIILFIGGLSRSMQFTALNTLAFADMPKEDLSAASSLFSTMSQLALGMGIALGAIAIRLGDWAVPLLGLREAAGAAYRLAFLFVALVSLLGMLDLLGLKHDAGSALNAPEEKKEA</sequence>
<keyword evidence="3" id="KW-1003">Cell membrane</keyword>
<dbReference type="PROSITE" id="PS50850">
    <property type="entry name" value="MFS"/>
    <property type="match status" value="1"/>
</dbReference>
<keyword evidence="2" id="KW-0813">Transport</keyword>
<dbReference type="PANTHER" id="PTHR42718:SF46">
    <property type="entry name" value="BLR6921 PROTEIN"/>
    <property type="match status" value="1"/>
</dbReference>
<feature type="transmembrane region" description="Helical" evidence="7">
    <location>
        <begin position="83"/>
        <end position="102"/>
    </location>
</feature>
<dbReference type="Gene3D" id="1.20.1720.10">
    <property type="entry name" value="Multidrug resistance protein D"/>
    <property type="match status" value="1"/>
</dbReference>
<dbReference type="InterPro" id="IPR020846">
    <property type="entry name" value="MFS_dom"/>
</dbReference>
<feature type="transmembrane region" description="Helical" evidence="7">
    <location>
        <begin position="266"/>
        <end position="287"/>
    </location>
</feature>
<feature type="domain" description="Major facilitator superfamily (MFS) profile" evidence="8">
    <location>
        <begin position="13"/>
        <end position="462"/>
    </location>
</feature>
<evidence type="ECO:0000313" key="10">
    <source>
        <dbReference type="Proteomes" id="UP001161276"/>
    </source>
</evidence>
<evidence type="ECO:0000256" key="1">
    <source>
        <dbReference type="ARBA" id="ARBA00004651"/>
    </source>
</evidence>
<protein>
    <submittedName>
        <fullName evidence="9">MFS transporter</fullName>
    </submittedName>
</protein>
<dbReference type="GO" id="GO:0005886">
    <property type="term" value="C:plasma membrane"/>
    <property type="evidence" value="ECO:0007669"/>
    <property type="project" value="UniProtKB-SubCell"/>
</dbReference>
<proteinExistence type="predicted"/>
<dbReference type="SUPFAM" id="SSF103473">
    <property type="entry name" value="MFS general substrate transporter"/>
    <property type="match status" value="1"/>
</dbReference>
<feature type="transmembrane region" description="Helical" evidence="7">
    <location>
        <begin position="436"/>
        <end position="455"/>
    </location>
</feature>
<feature type="transmembrane region" description="Helical" evidence="7">
    <location>
        <begin position="229"/>
        <end position="245"/>
    </location>
</feature>
<feature type="transmembrane region" description="Helical" evidence="7">
    <location>
        <begin position="332"/>
        <end position="354"/>
    </location>
</feature>
<evidence type="ECO:0000313" key="9">
    <source>
        <dbReference type="EMBL" id="MDH2052032.1"/>
    </source>
</evidence>
<feature type="transmembrane region" description="Helical" evidence="7">
    <location>
        <begin position="395"/>
        <end position="416"/>
    </location>
</feature>
<dbReference type="Proteomes" id="UP001161276">
    <property type="component" value="Unassembled WGS sequence"/>
</dbReference>
<evidence type="ECO:0000256" key="6">
    <source>
        <dbReference type="ARBA" id="ARBA00023136"/>
    </source>
</evidence>
<reference evidence="9" key="1">
    <citation type="submission" date="2022-09" db="EMBL/GenBank/DDBJ databases">
        <title>Intensive care unit water sources are persistently colonized with multi-drug resistant bacteria and are the site of extensive horizontal gene transfer of antibiotic resistance genes.</title>
        <authorList>
            <person name="Diorio-Toth L."/>
        </authorList>
    </citation>
    <scope>NUCLEOTIDE SEQUENCE</scope>
    <source>
        <strain evidence="9">GD03676</strain>
    </source>
</reference>
<accession>A0AA42WDL4</accession>
<feature type="transmembrane region" description="Helical" evidence="7">
    <location>
        <begin position="299"/>
        <end position="320"/>
    </location>
</feature>
<organism evidence="9 10">
    <name type="scientific">Achromobacter marplatensis</name>
    <dbReference type="NCBI Taxonomy" id="470868"/>
    <lineage>
        <taxon>Bacteria</taxon>
        <taxon>Pseudomonadati</taxon>
        <taxon>Pseudomonadota</taxon>
        <taxon>Betaproteobacteria</taxon>
        <taxon>Burkholderiales</taxon>
        <taxon>Alcaligenaceae</taxon>
        <taxon>Achromobacter</taxon>
    </lineage>
</organism>
<feature type="transmembrane region" description="Helical" evidence="7">
    <location>
        <begin position="137"/>
        <end position="155"/>
    </location>
</feature>
<dbReference type="InterPro" id="IPR011701">
    <property type="entry name" value="MFS"/>
</dbReference>
<comment type="caution">
    <text evidence="9">The sequence shown here is derived from an EMBL/GenBank/DDBJ whole genome shotgun (WGS) entry which is preliminary data.</text>
</comment>
<evidence type="ECO:0000256" key="4">
    <source>
        <dbReference type="ARBA" id="ARBA00022692"/>
    </source>
</evidence>
<evidence type="ECO:0000256" key="5">
    <source>
        <dbReference type="ARBA" id="ARBA00022989"/>
    </source>
</evidence>
<feature type="transmembrane region" description="Helical" evidence="7">
    <location>
        <begin position="167"/>
        <end position="186"/>
    </location>
</feature>
<dbReference type="InterPro" id="IPR036259">
    <property type="entry name" value="MFS_trans_sf"/>
</dbReference>
<dbReference type="EMBL" id="JAOCKG010000006">
    <property type="protein sequence ID" value="MDH2052032.1"/>
    <property type="molecule type" value="Genomic_DNA"/>
</dbReference>
<evidence type="ECO:0000256" key="2">
    <source>
        <dbReference type="ARBA" id="ARBA00022448"/>
    </source>
</evidence>
<gene>
    <name evidence="9" type="ORF">N5K24_16615</name>
</gene>
<evidence type="ECO:0000256" key="7">
    <source>
        <dbReference type="SAM" id="Phobius"/>
    </source>
</evidence>
<name>A0AA42WDL4_9BURK</name>
<keyword evidence="4 7" id="KW-0812">Transmembrane</keyword>
<dbReference type="AlphaFoldDB" id="A0AA42WDL4"/>
<keyword evidence="6 7" id="KW-0472">Membrane</keyword>
<keyword evidence="5 7" id="KW-1133">Transmembrane helix</keyword>
<dbReference type="Pfam" id="PF07690">
    <property type="entry name" value="MFS_1"/>
    <property type="match status" value="1"/>
</dbReference>